<protein>
    <recommendedName>
        <fullName evidence="2">Formylmethanofuran dehydrogenase subunit B</fullName>
    </recommendedName>
</protein>
<dbReference type="GO" id="GO:0015948">
    <property type="term" value="P:methanogenesis"/>
    <property type="evidence" value="ECO:0007669"/>
    <property type="project" value="InterPro"/>
</dbReference>
<organism evidence="1">
    <name type="scientific">Desulfobacca acetoxidans</name>
    <dbReference type="NCBI Taxonomy" id="60893"/>
    <lineage>
        <taxon>Bacteria</taxon>
        <taxon>Pseudomonadati</taxon>
        <taxon>Thermodesulfobacteriota</taxon>
        <taxon>Desulfobaccia</taxon>
        <taxon>Desulfobaccales</taxon>
        <taxon>Desulfobaccaceae</taxon>
        <taxon>Desulfobacca</taxon>
    </lineage>
</organism>
<dbReference type="AlphaFoldDB" id="A0A7V6A1W2"/>
<accession>A0A7V6A1W2</accession>
<dbReference type="Gene3D" id="3.40.228.10">
    <property type="entry name" value="Dimethylsulfoxide Reductase, domain 2"/>
    <property type="match status" value="1"/>
</dbReference>
<dbReference type="PIRSF" id="PIRSF005646">
    <property type="entry name" value="FwdB"/>
    <property type="match status" value="1"/>
</dbReference>
<dbReference type="GO" id="GO:0018493">
    <property type="term" value="F:formylmethanofuran dehydrogenase activity"/>
    <property type="evidence" value="ECO:0007669"/>
    <property type="project" value="InterPro"/>
</dbReference>
<name>A0A7V6A1W2_9BACT</name>
<evidence type="ECO:0008006" key="2">
    <source>
        <dbReference type="Google" id="ProtNLM"/>
    </source>
</evidence>
<comment type="caution">
    <text evidence="1">The sequence shown here is derived from an EMBL/GenBank/DDBJ whole genome shotgun (WGS) entry which is preliminary data.</text>
</comment>
<gene>
    <name evidence="1" type="ORF">ENV52_02880</name>
</gene>
<sequence>MTRESLVCPGCSCLCDDLDVTLEDGRIAAVANVCLWGAGKFLATKKFRTKSPRGRLEACQVRHRGRWQTVRYEVALEEAAALLVQARRPLIFGLTNSGMGAQEAGLRLARGLKARLEPADLGFMAPFYAAIKAHGLFWAPLEVIRDEADTVLFWGANPFHSAPRHLVRYAVFARGRFTELGIADRRVAAVDIYPTELGHFCRPFVQVQSGQELALVAEVFARLLGGCRGEAAVAGAGELADFLAQSHYGVMFLGRGVSYGPARELTKRLAELTAWLNRERPFFLLPLPGDFNSAGLYHLLLREVGSPGAPDFGAGEEVVSHLTPVDFSEVDAVVVAGADLLWFLRDEQVQDLKRRQVPLVVLSPFANRTTAQAAALFPVALEGVEVAEEAYRLDGLPVPLKAVTSSPWPAAHRILNDLALFC</sequence>
<dbReference type="InterPro" id="IPR016457">
    <property type="entry name" value="Formylmethanofuran_DH_bsu"/>
</dbReference>
<reference evidence="1" key="1">
    <citation type="journal article" date="2020" name="mSystems">
        <title>Genome- and Community-Level Interaction Insights into Carbon Utilization and Element Cycling Functions of Hydrothermarchaeota in Hydrothermal Sediment.</title>
        <authorList>
            <person name="Zhou Z."/>
            <person name="Liu Y."/>
            <person name="Xu W."/>
            <person name="Pan J."/>
            <person name="Luo Z.H."/>
            <person name="Li M."/>
        </authorList>
    </citation>
    <scope>NUCLEOTIDE SEQUENCE [LARGE SCALE GENOMIC DNA]</scope>
    <source>
        <strain evidence="1">SpSt-767</strain>
    </source>
</reference>
<dbReference type="EMBL" id="DTGR01000044">
    <property type="protein sequence ID" value="HHS28630.1"/>
    <property type="molecule type" value="Genomic_DNA"/>
</dbReference>
<evidence type="ECO:0000313" key="1">
    <source>
        <dbReference type="EMBL" id="HHS28630.1"/>
    </source>
</evidence>
<proteinExistence type="predicted"/>
<dbReference type="SUPFAM" id="SSF53706">
    <property type="entry name" value="Formate dehydrogenase/DMSO reductase, domains 1-3"/>
    <property type="match status" value="1"/>
</dbReference>